<evidence type="ECO:0000256" key="4">
    <source>
        <dbReference type="ARBA" id="ARBA00022833"/>
    </source>
</evidence>
<gene>
    <name evidence="12" type="ORF">MUK42_19552</name>
</gene>
<dbReference type="InterPro" id="IPR036893">
    <property type="entry name" value="SBP_sf"/>
</dbReference>
<evidence type="ECO:0000313" key="13">
    <source>
        <dbReference type="Proteomes" id="UP001055439"/>
    </source>
</evidence>
<dbReference type="AlphaFoldDB" id="A0A9E7FT45"/>
<keyword evidence="4" id="KW-0862">Zinc</keyword>
<evidence type="ECO:0000256" key="7">
    <source>
        <dbReference type="ARBA" id="ARBA00023163"/>
    </source>
</evidence>
<dbReference type="GO" id="GO:0005634">
    <property type="term" value="C:nucleus"/>
    <property type="evidence" value="ECO:0007669"/>
    <property type="project" value="UniProtKB-SubCell"/>
</dbReference>
<dbReference type="Proteomes" id="UP001055439">
    <property type="component" value="Chromosome 5"/>
</dbReference>
<dbReference type="SUPFAM" id="SSF103612">
    <property type="entry name" value="SBT domain"/>
    <property type="match status" value="1"/>
</dbReference>
<dbReference type="OrthoDB" id="514967at2759"/>
<keyword evidence="7" id="KW-0804">Transcription</keyword>
<dbReference type="EMBL" id="CP097507">
    <property type="protein sequence ID" value="URE02461.1"/>
    <property type="molecule type" value="Genomic_DNA"/>
</dbReference>
<dbReference type="GO" id="GO:0008270">
    <property type="term" value="F:zinc ion binding"/>
    <property type="evidence" value="ECO:0007669"/>
    <property type="project" value="UniProtKB-KW"/>
</dbReference>
<feature type="region of interest" description="Disordered" evidence="10">
    <location>
        <begin position="35"/>
        <end position="110"/>
    </location>
</feature>
<evidence type="ECO:0000256" key="3">
    <source>
        <dbReference type="ARBA" id="ARBA00022771"/>
    </source>
</evidence>
<dbReference type="PANTHER" id="PTHR31251:SF74">
    <property type="entry name" value="SQUAMOSA PROMOTER-BINDING-LIKE PROTEIN 2"/>
    <property type="match status" value="1"/>
</dbReference>
<keyword evidence="2" id="KW-0479">Metal-binding</keyword>
<dbReference type="GO" id="GO:0003677">
    <property type="term" value="F:DNA binding"/>
    <property type="evidence" value="ECO:0007669"/>
    <property type="project" value="UniProtKB-KW"/>
</dbReference>
<evidence type="ECO:0000313" key="12">
    <source>
        <dbReference type="EMBL" id="URE02461.1"/>
    </source>
</evidence>
<dbReference type="InterPro" id="IPR004333">
    <property type="entry name" value="SBP_dom"/>
</dbReference>
<protein>
    <submittedName>
        <fullName evidence="12">Squamosa promoter-binding-like protein</fullName>
    </submittedName>
</protein>
<feature type="region of interest" description="Disordered" evidence="10">
    <location>
        <begin position="373"/>
        <end position="422"/>
    </location>
</feature>
<evidence type="ECO:0000256" key="1">
    <source>
        <dbReference type="ARBA" id="ARBA00004123"/>
    </source>
</evidence>
<feature type="compositionally biased region" description="Low complexity" evidence="10">
    <location>
        <begin position="61"/>
        <end position="82"/>
    </location>
</feature>
<evidence type="ECO:0000256" key="5">
    <source>
        <dbReference type="ARBA" id="ARBA00023015"/>
    </source>
</evidence>
<feature type="compositionally biased region" description="Low complexity" evidence="10">
    <location>
        <begin position="396"/>
        <end position="405"/>
    </location>
</feature>
<feature type="compositionally biased region" description="Basic and acidic residues" evidence="10">
    <location>
        <begin position="412"/>
        <end position="422"/>
    </location>
</feature>
<name>A0A9E7FT45_9LILI</name>
<keyword evidence="6" id="KW-0238">DNA-binding</keyword>
<evidence type="ECO:0000256" key="9">
    <source>
        <dbReference type="PROSITE-ProRule" id="PRU00470"/>
    </source>
</evidence>
<feature type="domain" description="SBP-type" evidence="11">
    <location>
        <begin position="178"/>
        <end position="259"/>
    </location>
</feature>
<keyword evidence="8" id="KW-0539">Nucleus</keyword>
<dbReference type="PROSITE" id="PS51141">
    <property type="entry name" value="ZF_SBP"/>
    <property type="match status" value="1"/>
</dbReference>
<sequence length="538" mass="57503">MDWTLKAPLHWDWETLTLFSKKDAEISKSAQQPDWKFAGGRGIHHANGNGSVNSSDAGAFSGSELGNGSSRSSISASIGSTSKDGSRTPEFNFDSVEQSPENLKKNKDLARVETGIMHRVVASDGPEKPLICLKLGKRTHLKDVSEGNNNKNPSSLSSTNLSTGLIKKSKVSQQHMQNSYCQVEGCNVDLTSAKDYHRKHKVCESHSKSPKVIVAGQECRFCQQCSSKPGSVDAHLHLQYTDISKKVSTIGHEMDRLLAFRAMTDKVPNKGLGAPLDASCLDGASDLRRALSLLSAESWVPSDPEPVSDFQFMNARTLASHSATCPTNTTTRIHQQDELPLAKSYPVNLQSNGSQFPEPPLTTKTLHLISFLSHRGHRNPPPSTFTARMEQPPAPNAAAAAAAAATSGNEGADAKKRPPGPEEILAHYESQGLGPREAALQAVGDLQSLLYTSLASGRGRKDRFMADTLRKLDNANARLAILESKLDSKPGLGQTLAVGLASGVLLRGAGAALPHVLGGLRGIWDSVSATTRSSPSAS</sequence>
<dbReference type="Gene3D" id="4.10.1100.10">
    <property type="entry name" value="Transcription factor, SBP-box domain"/>
    <property type="match status" value="1"/>
</dbReference>
<evidence type="ECO:0000256" key="2">
    <source>
        <dbReference type="ARBA" id="ARBA00022723"/>
    </source>
</evidence>
<keyword evidence="3 9" id="KW-0863">Zinc-finger</keyword>
<dbReference type="EMBL" id="CP097507">
    <property type="protein sequence ID" value="URE02460.1"/>
    <property type="molecule type" value="Genomic_DNA"/>
</dbReference>
<organism evidence="12 13">
    <name type="scientific">Musa troglodytarum</name>
    <name type="common">fe'i banana</name>
    <dbReference type="NCBI Taxonomy" id="320322"/>
    <lineage>
        <taxon>Eukaryota</taxon>
        <taxon>Viridiplantae</taxon>
        <taxon>Streptophyta</taxon>
        <taxon>Embryophyta</taxon>
        <taxon>Tracheophyta</taxon>
        <taxon>Spermatophyta</taxon>
        <taxon>Magnoliopsida</taxon>
        <taxon>Liliopsida</taxon>
        <taxon>Zingiberales</taxon>
        <taxon>Musaceae</taxon>
        <taxon>Musa</taxon>
    </lineage>
</organism>
<dbReference type="PANTHER" id="PTHR31251">
    <property type="entry name" value="SQUAMOSA PROMOTER-BINDING-LIKE PROTEIN 4"/>
    <property type="match status" value="1"/>
</dbReference>
<evidence type="ECO:0000256" key="8">
    <source>
        <dbReference type="ARBA" id="ARBA00023242"/>
    </source>
</evidence>
<evidence type="ECO:0000259" key="11">
    <source>
        <dbReference type="PROSITE" id="PS51141"/>
    </source>
</evidence>
<proteinExistence type="predicted"/>
<reference evidence="12" key="1">
    <citation type="submission" date="2022-05" db="EMBL/GenBank/DDBJ databases">
        <title>The Musa troglodytarum L. genome provides insights into the mechanism of non-climacteric behaviour and enrichment of carotenoids.</title>
        <authorList>
            <person name="Wang J."/>
        </authorList>
    </citation>
    <scope>NUCLEOTIDE SEQUENCE</scope>
    <source>
        <tissue evidence="12">Leaf</tissue>
    </source>
</reference>
<comment type="subcellular location">
    <subcellularLocation>
        <location evidence="1">Nucleus</location>
    </subcellularLocation>
</comment>
<accession>A0A9E7FT45</accession>
<dbReference type="Pfam" id="PF03110">
    <property type="entry name" value="SBP"/>
    <property type="match status" value="1"/>
</dbReference>
<evidence type="ECO:0000256" key="10">
    <source>
        <dbReference type="SAM" id="MobiDB-lite"/>
    </source>
</evidence>
<evidence type="ECO:0000256" key="6">
    <source>
        <dbReference type="ARBA" id="ARBA00023125"/>
    </source>
</evidence>
<keyword evidence="13" id="KW-1185">Reference proteome</keyword>
<keyword evidence="5" id="KW-0805">Transcription regulation</keyword>
<dbReference type="EMBL" id="CP097507">
    <property type="protein sequence ID" value="URE02459.1"/>
    <property type="molecule type" value="Genomic_DNA"/>
</dbReference>
<dbReference type="InterPro" id="IPR044817">
    <property type="entry name" value="SBP-like"/>
</dbReference>